<reference evidence="5" key="1">
    <citation type="journal article" date="2023" name="Plant J.">
        <title>The genome of the king protea, Protea cynaroides.</title>
        <authorList>
            <person name="Chang J."/>
            <person name="Duong T.A."/>
            <person name="Schoeman C."/>
            <person name="Ma X."/>
            <person name="Roodt D."/>
            <person name="Barker N."/>
            <person name="Li Z."/>
            <person name="Van de Peer Y."/>
            <person name="Mizrachi E."/>
        </authorList>
    </citation>
    <scope>NUCLEOTIDE SEQUENCE</scope>
    <source>
        <tissue evidence="5">Young leaves</tissue>
    </source>
</reference>
<organism evidence="5 6">
    <name type="scientific">Protea cynaroides</name>
    <dbReference type="NCBI Taxonomy" id="273540"/>
    <lineage>
        <taxon>Eukaryota</taxon>
        <taxon>Viridiplantae</taxon>
        <taxon>Streptophyta</taxon>
        <taxon>Embryophyta</taxon>
        <taxon>Tracheophyta</taxon>
        <taxon>Spermatophyta</taxon>
        <taxon>Magnoliopsida</taxon>
        <taxon>Proteales</taxon>
        <taxon>Proteaceae</taxon>
        <taxon>Protea</taxon>
    </lineage>
</organism>
<dbReference type="PANTHER" id="PTHR10891">
    <property type="entry name" value="EF-HAND CALCIUM-BINDING DOMAIN CONTAINING PROTEIN"/>
    <property type="match status" value="1"/>
</dbReference>
<evidence type="ECO:0000256" key="2">
    <source>
        <dbReference type="ARBA" id="ARBA00022737"/>
    </source>
</evidence>
<name>A0A9Q0K0Y4_9MAGN</name>
<comment type="caution">
    <text evidence="5">The sequence shown here is derived from an EMBL/GenBank/DDBJ whole genome shotgun (WGS) entry which is preliminary data.</text>
</comment>
<proteinExistence type="predicted"/>
<dbReference type="SMART" id="SM00054">
    <property type="entry name" value="EFh"/>
    <property type="match status" value="2"/>
</dbReference>
<dbReference type="FunFam" id="1.10.238.10:FF:000003">
    <property type="entry name" value="Calmodulin A"/>
    <property type="match status" value="1"/>
</dbReference>
<keyword evidence="2" id="KW-0677">Repeat</keyword>
<dbReference type="Proteomes" id="UP001141806">
    <property type="component" value="Unassembled WGS sequence"/>
</dbReference>
<dbReference type="AlphaFoldDB" id="A0A9Q0K0Y4"/>
<sequence length="185" mass="20454">MIEIVGVCYRFFGDLIQAFGASKSNSMDLDLKPTSELQNVAQLDELAALALTAVFGMDTKGRIKKEKARCVVEKLGLINHDEDGSGFELPGSLEDDELQAEELVVELEEDVSSQADLMRRAFTVFDQDGNGFIEASEVKRVLDCLGLANGLDIEQFEKMVEVADLNFDGKVDFNEFELMMISGKN</sequence>
<keyword evidence="6" id="KW-1185">Reference proteome</keyword>
<dbReference type="EMBL" id="JAMYWD010000010">
    <property type="protein sequence ID" value="KAJ4957498.1"/>
    <property type="molecule type" value="Genomic_DNA"/>
</dbReference>
<dbReference type="InterPro" id="IPR018247">
    <property type="entry name" value="EF_Hand_1_Ca_BS"/>
</dbReference>
<dbReference type="InterPro" id="IPR011992">
    <property type="entry name" value="EF-hand-dom_pair"/>
</dbReference>
<dbReference type="InterPro" id="IPR039647">
    <property type="entry name" value="EF_hand_pair_protein_CML-like"/>
</dbReference>
<keyword evidence="1" id="KW-0479">Metal-binding</keyword>
<evidence type="ECO:0000313" key="6">
    <source>
        <dbReference type="Proteomes" id="UP001141806"/>
    </source>
</evidence>
<dbReference type="SUPFAM" id="SSF47473">
    <property type="entry name" value="EF-hand"/>
    <property type="match status" value="1"/>
</dbReference>
<protein>
    <recommendedName>
        <fullName evidence="4">EF-hand domain-containing protein</fullName>
    </recommendedName>
</protein>
<feature type="domain" description="EF-hand" evidence="4">
    <location>
        <begin position="151"/>
        <end position="185"/>
    </location>
</feature>
<dbReference type="PROSITE" id="PS50222">
    <property type="entry name" value="EF_HAND_2"/>
    <property type="match status" value="2"/>
</dbReference>
<evidence type="ECO:0000256" key="3">
    <source>
        <dbReference type="ARBA" id="ARBA00022837"/>
    </source>
</evidence>
<evidence type="ECO:0000259" key="4">
    <source>
        <dbReference type="PROSITE" id="PS50222"/>
    </source>
</evidence>
<accession>A0A9Q0K0Y4</accession>
<dbReference type="Gene3D" id="1.10.238.10">
    <property type="entry name" value="EF-hand"/>
    <property type="match status" value="1"/>
</dbReference>
<keyword evidence="3" id="KW-0106">Calcium</keyword>
<dbReference type="CDD" id="cd00051">
    <property type="entry name" value="EFh"/>
    <property type="match status" value="1"/>
</dbReference>
<dbReference type="GO" id="GO:0005509">
    <property type="term" value="F:calcium ion binding"/>
    <property type="evidence" value="ECO:0007669"/>
    <property type="project" value="InterPro"/>
</dbReference>
<gene>
    <name evidence="5" type="ORF">NE237_024609</name>
</gene>
<evidence type="ECO:0000256" key="1">
    <source>
        <dbReference type="ARBA" id="ARBA00022723"/>
    </source>
</evidence>
<dbReference type="InterPro" id="IPR002048">
    <property type="entry name" value="EF_hand_dom"/>
</dbReference>
<dbReference type="Pfam" id="PF13499">
    <property type="entry name" value="EF-hand_7"/>
    <property type="match status" value="1"/>
</dbReference>
<dbReference type="OrthoDB" id="26525at2759"/>
<feature type="domain" description="EF-hand" evidence="4">
    <location>
        <begin position="113"/>
        <end position="148"/>
    </location>
</feature>
<dbReference type="PROSITE" id="PS00018">
    <property type="entry name" value="EF_HAND_1"/>
    <property type="match status" value="1"/>
</dbReference>
<evidence type="ECO:0000313" key="5">
    <source>
        <dbReference type="EMBL" id="KAJ4957498.1"/>
    </source>
</evidence>